<dbReference type="NCBIfam" id="TIGR01641">
    <property type="entry name" value="phageSPP1_gp7"/>
    <property type="match status" value="1"/>
</dbReference>
<proteinExistence type="predicted"/>
<dbReference type="InterPro" id="IPR006528">
    <property type="entry name" value="Phage_head_morphogenesis_dom"/>
</dbReference>
<feature type="domain" description="tRNA nuclease CdiA C-terminal" evidence="2">
    <location>
        <begin position="297"/>
        <end position="372"/>
    </location>
</feature>
<accession>A0A3D9B3T9</accession>
<sequence length="385" mass="44482">MIEKIAKDMHEGKLKSEDLNVDLVKQIYKDLSSGTETVYGEQWVKFNIKEPNSLVQKFKKNLWQFSSAKTYVELQEMNNNLLDKGRIRPYPEFLQEVRKTSQKFNENYLQAERQTAVKGAQVAEQWKGFLKNADLFPNLQYLTVGDDRVRPQHQALNGIVKPIKDSFWKTYYPPNGWRCRCYVIQTAATVTPGKFDDDTVQPEFRGNVALDEEIFTEKGGFFKLLNMDHKAKVNAEYMKLNAPYDEAYKAKNGKKVYANIFADDGDKIKNIETGMIIAEKLDKDVFVRPHIDVQNHKNPEYLIDGNLADRKEQRGKNISSNLNSAKKQGCKTVVFDITDEFTQSVEFFKNQLKGHLKAHYKDAFTEIIIIKGKTAERIKVKDLLK</sequence>
<dbReference type="Gene3D" id="3.40.1350.120">
    <property type="match status" value="1"/>
</dbReference>
<evidence type="ECO:0000313" key="3">
    <source>
        <dbReference type="EMBL" id="REC47862.1"/>
    </source>
</evidence>
<dbReference type="Pfam" id="PF18451">
    <property type="entry name" value="CdiA_C"/>
    <property type="match status" value="1"/>
</dbReference>
<comment type="caution">
    <text evidence="3">The sequence shown here is derived from an EMBL/GenBank/DDBJ whole genome shotgun (WGS) entry which is preliminary data.</text>
</comment>
<dbReference type="RefSeq" id="WP_116098927.1">
    <property type="nucleotide sequence ID" value="NZ_QNVU01000024.1"/>
</dbReference>
<evidence type="ECO:0000259" key="2">
    <source>
        <dbReference type="Pfam" id="PF18451"/>
    </source>
</evidence>
<dbReference type="Pfam" id="PF04233">
    <property type="entry name" value="Phage_Mu_F"/>
    <property type="match status" value="1"/>
</dbReference>
<organism evidence="3 4">
    <name type="scientific">Candidatus Chryseobacterium massiliense</name>
    <dbReference type="NCBI Taxonomy" id="204089"/>
    <lineage>
        <taxon>Bacteria</taxon>
        <taxon>Pseudomonadati</taxon>
        <taxon>Bacteroidota</taxon>
        <taxon>Flavobacteriia</taxon>
        <taxon>Flavobacteriales</taxon>
        <taxon>Weeksellaceae</taxon>
        <taxon>Chryseobacterium group</taxon>
        <taxon>Chryseobacterium</taxon>
    </lineage>
</organism>
<dbReference type="InterPro" id="IPR040559">
    <property type="entry name" value="CdiA_C"/>
</dbReference>
<dbReference type="Proteomes" id="UP000256924">
    <property type="component" value="Unassembled WGS sequence"/>
</dbReference>
<evidence type="ECO:0000259" key="1">
    <source>
        <dbReference type="Pfam" id="PF04233"/>
    </source>
</evidence>
<evidence type="ECO:0008006" key="5">
    <source>
        <dbReference type="Google" id="ProtNLM"/>
    </source>
</evidence>
<name>A0A3D9B3T9_9FLAO</name>
<reference evidence="3 4" key="1">
    <citation type="journal article" date="2004" name="Emerg. Infect. Dis.">
        <title>Amoebae-resisting bacteria isolated from human nasal swabs by amoebal coculture.</title>
        <authorList>
            <person name="Greub G."/>
            <person name="La Scola B."/>
            <person name="Raoult D."/>
        </authorList>
    </citation>
    <scope>NUCLEOTIDE SEQUENCE [LARGE SCALE GENOMIC DNA]</scope>
    <source>
        <strain evidence="3 4">CCUG 51329</strain>
    </source>
</reference>
<keyword evidence="4" id="KW-1185">Reference proteome</keyword>
<dbReference type="AlphaFoldDB" id="A0A3D9B3T9"/>
<evidence type="ECO:0000313" key="4">
    <source>
        <dbReference type="Proteomes" id="UP000256924"/>
    </source>
</evidence>
<gene>
    <name evidence="3" type="ORF">DRF68_12535</name>
</gene>
<feature type="domain" description="Phage head morphogenesis" evidence="1">
    <location>
        <begin position="93"/>
        <end position="184"/>
    </location>
</feature>
<dbReference type="EMBL" id="QNVU01000024">
    <property type="protein sequence ID" value="REC47862.1"/>
    <property type="molecule type" value="Genomic_DNA"/>
</dbReference>
<protein>
    <recommendedName>
        <fullName evidence="5">Phage head morphogenesis domain-containing protein</fullName>
    </recommendedName>
</protein>